<accession>A0A139H017</accession>
<evidence type="ECO:0000256" key="1">
    <source>
        <dbReference type="SAM" id="MobiDB-lite"/>
    </source>
</evidence>
<dbReference type="EMBL" id="LFZN01000199">
    <property type="protein sequence ID" value="KXS95806.1"/>
    <property type="molecule type" value="Genomic_DNA"/>
</dbReference>
<dbReference type="OrthoDB" id="3650831at2759"/>
<dbReference type="AlphaFoldDB" id="A0A139H017"/>
<comment type="caution">
    <text evidence="2">The sequence shown here is derived from an EMBL/GenBank/DDBJ whole genome shotgun (WGS) entry which is preliminary data.</text>
</comment>
<feature type="compositionally biased region" description="Basic and acidic residues" evidence="1">
    <location>
        <begin position="11"/>
        <end position="26"/>
    </location>
</feature>
<feature type="compositionally biased region" description="Polar residues" evidence="1">
    <location>
        <begin position="1"/>
        <end position="10"/>
    </location>
</feature>
<protein>
    <submittedName>
        <fullName evidence="2">Uncharacterized protein</fullName>
    </submittedName>
</protein>
<evidence type="ECO:0000313" key="2">
    <source>
        <dbReference type="EMBL" id="KXS95806.1"/>
    </source>
</evidence>
<dbReference type="Proteomes" id="UP000070133">
    <property type="component" value="Unassembled WGS sequence"/>
</dbReference>
<feature type="region of interest" description="Disordered" evidence="1">
    <location>
        <begin position="1"/>
        <end position="26"/>
    </location>
</feature>
<proteinExistence type="predicted"/>
<sequence>MPIKSETASQLEKHSTTPSLYEDRDADRHERMPAPCYLLDIAAELRNEIYELTFTTNETEVDLLNSKPPSPALLQCCKQISEEAAGVFKAFVHHYYERKQFRLALNRDEEPLAKLEQVARRFNFQSMEKLRLEFTCGSNPAHRTIELEANKLMWCCKNPVFGTQCHFAFVKLKSGRVAPYGILEESEAKRRVELARIMQDPTGVLLPIPSVKDQVEFLCREMLAPFGES</sequence>
<organism evidence="2 3">
    <name type="scientific">Pseudocercospora eumusae</name>
    <dbReference type="NCBI Taxonomy" id="321146"/>
    <lineage>
        <taxon>Eukaryota</taxon>
        <taxon>Fungi</taxon>
        <taxon>Dikarya</taxon>
        <taxon>Ascomycota</taxon>
        <taxon>Pezizomycotina</taxon>
        <taxon>Dothideomycetes</taxon>
        <taxon>Dothideomycetidae</taxon>
        <taxon>Mycosphaerellales</taxon>
        <taxon>Mycosphaerellaceae</taxon>
        <taxon>Pseudocercospora</taxon>
    </lineage>
</organism>
<keyword evidence="3" id="KW-1185">Reference proteome</keyword>
<reference evidence="2 3" key="1">
    <citation type="submission" date="2015-07" db="EMBL/GenBank/DDBJ databases">
        <title>Comparative genomics of the Sigatoka disease complex on banana suggests a link between parallel evolutionary changes in Pseudocercospora fijiensis and Pseudocercospora eumusae and increased virulence on the banana host.</title>
        <authorList>
            <person name="Chang T.-C."/>
            <person name="Salvucci A."/>
            <person name="Crous P.W."/>
            <person name="Stergiopoulos I."/>
        </authorList>
    </citation>
    <scope>NUCLEOTIDE SEQUENCE [LARGE SCALE GENOMIC DNA]</scope>
    <source>
        <strain evidence="2 3">CBS 114824</strain>
    </source>
</reference>
<name>A0A139H017_9PEZI</name>
<gene>
    <name evidence="2" type="ORF">AC578_6272</name>
</gene>
<evidence type="ECO:0000313" key="3">
    <source>
        <dbReference type="Proteomes" id="UP000070133"/>
    </source>
</evidence>